<evidence type="ECO:0000313" key="1">
    <source>
        <dbReference type="EMBL" id="KAK1946788.1"/>
    </source>
</evidence>
<evidence type="ECO:0000313" key="2">
    <source>
        <dbReference type="Proteomes" id="UP001259832"/>
    </source>
</evidence>
<name>A0AAD9GZ80_9STRA</name>
<dbReference type="AlphaFoldDB" id="A0AAD9GZ80"/>
<dbReference type="Proteomes" id="UP001259832">
    <property type="component" value="Unassembled WGS sequence"/>
</dbReference>
<dbReference type="EMBL" id="JASMQC010000003">
    <property type="protein sequence ID" value="KAK1946788.1"/>
    <property type="molecule type" value="Genomic_DNA"/>
</dbReference>
<protein>
    <submittedName>
        <fullName evidence="1">Uncharacterized protein</fullName>
    </submittedName>
</protein>
<reference evidence="1" key="1">
    <citation type="submission" date="2023-08" db="EMBL/GenBank/DDBJ databases">
        <title>Reference Genome Resource for the Citrus Pathogen Phytophthora citrophthora.</title>
        <authorList>
            <person name="Moller H."/>
            <person name="Coetzee B."/>
            <person name="Rose L.J."/>
            <person name="Van Niekerk J.M."/>
        </authorList>
    </citation>
    <scope>NUCLEOTIDE SEQUENCE</scope>
    <source>
        <strain evidence="1">STE-U-9442</strain>
    </source>
</reference>
<accession>A0AAD9GZ80</accession>
<organism evidence="1 2">
    <name type="scientific">Phytophthora citrophthora</name>
    <dbReference type="NCBI Taxonomy" id="4793"/>
    <lineage>
        <taxon>Eukaryota</taxon>
        <taxon>Sar</taxon>
        <taxon>Stramenopiles</taxon>
        <taxon>Oomycota</taxon>
        <taxon>Peronosporomycetes</taxon>
        <taxon>Peronosporales</taxon>
        <taxon>Peronosporaceae</taxon>
        <taxon>Phytophthora</taxon>
    </lineage>
</organism>
<proteinExistence type="predicted"/>
<comment type="caution">
    <text evidence="1">The sequence shown here is derived from an EMBL/GenBank/DDBJ whole genome shotgun (WGS) entry which is preliminary data.</text>
</comment>
<sequence>MDVKIPCVSIERPARAFSRNQGGKGVFVDLEVSIGGTGVKHMVSVLHASILAMTSSAGIK</sequence>
<gene>
    <name evidence="1" type="ORF">P3T76_002340</name>
</gene>
<keyword evidence="2" id="KW-1185">Reference proteome</keyword>